<dbReference type="EMBL" id="FNUJ01000002">
    <property type="protein sequence ID" value="SEF24580.1"/>
    <property type="molecule type" value="Genomic_DNA"/>
</dbReference>
<evidence type="ECO:0000313" key="1">
    <source>
        <dbReference type="EMBL" id="SEF24580.1"/>
    </source>
</evidence>
<organism evidence="1 2">
    <name type="scientific">Amycolatopsis pretoriensis</name>
    <dbReference type="NCBI Taxonomy" id="218821"/>
    <lineage>
        <taxon>Bacteria</taxon>
        <taxon>Bacillati</taxon>
        <taxon>Actinomycetota</taxon>
        <taxon>Actinomycetes</taxon>
        <taxon>Pseudonocardiales</taxon>
        <taxon>Pseudonocardiaceae</taxon>
        <taxon>Amycolatopsis</taxon>
    </lineage>
</organism>
<accession>A0A1H5QEN9</accession>
<gene>
    <name evidence="1" type="ORF">SAMN05421837_102775</name>
</gene>
<sequence length="62" mass="6231">MCEVPGGDSLMFVGTATKVLGRVRALLERIDAEPVLAQVPATFRAAGPVSTDTGAPVSCGGS</sequence>
<dbReference type="RefSeq" id="WP_167379556.1">
    <property type="nucleotide sequence ID" value="NZ_FNUJ01000002.1"/>
</dbReference>
<keyword evidence="2" id="KW-1185">Reference proteome</keyword>
<dbReference type="STRING" id="218821.SAMN05421837_102775"/>
<protein>
    <submittedName>
        <fullName evidence="1">Uncharacterized protein</fullName>
    </submittedName>
</protein>
<evidence type="ECO:0000313" key="2">
    <source>
        <dbReference type="Proteomes" id="UP000198878"/>
    </source>
</evidence>
<reference evidence="2" key="1">
    <citation type="submission" date="2016-10" db="EMBL/GenBank/DDBJ databases">
        <authorList>
            <person name="Varghese N."/>
            <person name="Submissions S."/>
        </authorList>
    </citation>
    <scope>NUCLEOTIDE SEQUENCE [LARGE SCALE GENOMIC DNA]</scope>
    <source>
        <strain evidence="2">DSM 44654</strain>
    </source>
</reference>
<proteinExistence type="predicted"/>
<dbReference type="Proteomes" id="UP000198878">
    <property type="component" value="Unassembled WGS sequence"/>
</dbReference>
<dbReference type="AlphaFoldDB" id="A0A1H5QEN9"/>
<name>A0A1H5QEN9_9PSEU</name>